<dbReference type="EMBL" id="SNZP01000012">
    <property type="protein sequence ID" value="TDR73922.1"/>
    <property type="molecule type" value="Genomic_DNA"/>
</dbReference>
<organism evidence="2 3">
    <name type="scientific">Paludibacterium purpuratum</name>
    <dbReference type="NCBI Taxonomy" id="1144873"/>
    <lineage>
        <taxon>Bacteria</taxon>
        <taxon>Pseudomonadati</taxon>
        <taxon>Pseudomonadota</taxon>
        <taxon>Betaproteobacteria</taxon>
        <taxon>Neisseriales</taxon>
        <taxon>Chromobacteriaceae</taxon>
        <taxon>Paludibacterium</taxon>
    </lineage>
</organism>
<evidence type="ECO:0000259" key="1">
    <source>
        <dbReference type="PROSITE" id="PS50943"/>
    </source>
</evidence>
<dbReference type="GO" id="GO:0003677">
    <property type="term" value="F:DNA binding"/>
    <property type="evidence" value="ECO:0007669"/>
    <property type="project" value="InterPro"/>
</dbReference>
<dbReference type="SMART" id="SM00530">
    <property type="entry name" value="HTH_XRE"/>
    <property type="match status" value="1"/>
</dbReference>
<comment type="caution">
    <text evidence="2">The sequence shown here is derived from an EMBL/GenBank/DDBJ whole genome shotgun (WGS) entry which is preliminary data.</text>
</comment>
<dbReference type="SUPFAM" id="SSF47413">
    <property type="entry name" value="lambda repressor-like DNA-binding domains"/>
    <property type="match status" value="1"/>
</dbReference>
<keyword evidence="3" id="KW-1185">Reference proteome</keyword>
<dbReference type="InterPro" id="IPR010982">
    <property type="entry name" value="Lambda_DNA-bd_dom_sf"/>
</dbReference>
<dbReference type="AlphaFoldDB" id="A0A4R7AZS4"/>
<feature type="domain" description="HTH cro/C1-type" evidence="1">
    <location>
        <begin position="15"/>
        <end position="66"/>
    </location>
</feature>
<dbReference type="CDD" id="cd00093">
    <property type="entry name" value="HTH_XRE"/>
    <property type="match status" value="1"/>
</dbReference>
<sequence>MSQSISSSQNLGAELRNWRRARALTQAMAAHRIGIAQKAISALENHTGQSSVERLLQVLSALDLELMLRDKRGGALHDLRDW</sequence>
<protein>
    <submittedName>
        <fullName evidence="2">Xre family transcriptional regulator</fullName>
    </submittedName>
</protein>
<gene>
    <name evidence="2" type="ORF">DFP86_112126</name>
</gene>
<dbReference type="Gene3D" id="1.10.260.40">
    <property type="entry name" value="lambda repressor-like DNA-binding domains"/>
    <property type="match status" value="1"/>
</dbReference>
<proteinExistence type="predicted"/>
<evidence type="ECO:0000313" key="2">
    <source>
        <dbReference type="EMBL" id="TDR73922.1"/>
    </source>
</evidence>
<dbReference type="RefSeq" id="WP_133682610.1">
    <property type="nucleotide sequence ID" value="NZ_SNZP01000012.1"/>
</dbReference>
<evidence type="ECO:0000313" key="3">
    <source>
        <dbReference type="Proteomes" id="UP000295611"/>
    </source>
</evidence>
<dbReference type="Proteomes" id="UP000295611">
    <property type="component" value="Unassembled WGS sequence"/>
</dbReference>
<name>A0A4R7AZS4_9NEIS</name>
<dbReference type="Pfam" id="PF01381">
    <property type="entry name" value="HTH_3"/>
    <property type="match status" value="1"/>
</dbReference>
<dbReference type="OrthoDB" id="8817527at2"/>
<reference evidence="2 3" key="1">
    <citation type="submission" date="2019-03" db="EMBL/GenBank/DDBJ databases">
        <title>Genomic Encyclopedia of Type Strains, Phase III (KMG-III): the genomes of soil and plant-associated and newly described type strains.</title>
        <authorList>
            <person name="Whitman W."/>
        </authorList>
    </citation>
    <scope>NUCLEOTIDE SEQUENCE [LARGE SCALE GENOMIC DNA]</scope>
    <source>
        <strain evidence="2 3">CECT 8976</strain>
    </source>
</reference>
<dbReference type="PROSITE" id="PS50943">
    <property type="entry name" value="HTH_CROC1"/>
    <property type="match status" value="1"/>
</dbReference>
<accession>A0A4R7AZS4</accession>
<dbReference type="InterPro" id="IPR001387">
    <property type="entry name" value="Cro/C1-type_HTH"/>
</dbReference>